<evidence type="ECO:0000256" key="1">
    <source>
        <dbReference type="ARBA" id="ARBA00001947"/>
    </source>
</evidence>
<keyword evidence="5" id="KW-0560">Oxidoreductase</keyword>
<evidence type="ECO:0000259" key="6">
    <source>
        <dbReference type="SMART" id="SM00829"/>
    </source>
</evidence>
<dbReference type="Proteomes" id="UP001583186">
    <property type="component" value="Unassembled WGS sequence"/>
</dbReference>
<dbReference type="SUPFAM" id="SSF51735">
    <property type="entry name" value="NAD(P)-binding Rossmann-fold domains"/>
    <property type="match status" value="1"/>
</dbReference>
<comment type="cofactor">
    <cofactor evidence="1">
        <name>Zn(2+)</name>
        <dbReference type="ChEBI" id="CHEBI:29105"/>
    </cofactor>
</comment>
<protein>
    <recommendedName>
        <fullName evidence="6">Enoyl reductase (ER) domain-containing protein</fullName>
    </recommendedName>
</protein>
<evidence type="ECO:0000256" key="2">
    <source>
        <dbReference type="ARBA" id="ARBA00008072"/>
    </source>
</evidence>
<evidence type="ECO:0000313" key="7">
    <source>
        <dbReference type="EMBL" id="KAL1901123.1"/>
    </source>
</evidence>
<organism evidence="7 8">
    <name type="scientific">Sporothrix stenoceras</name>
    <dbReference type="NCBI Taxonomy" id="5173"/>
    <lineage>
        <taxon>Eukaryota</taxon>
        <taxon>Fungi</taxon>
        <taxon>Dikarya</taxon>
        <taxon>Ascomycota</taxon>
        <taxon>Pezizomycotina</taxon>
        <taxon>Sordariomycetes</taxon>
        <taxon>Sordariomycetidae</taxon>
        <taxon>Ophiostomatales</taxon>
        <taxon>Ophiostomataceae</taxon>
        <taxon>Sporothrix</taxon>
    </lineage>
</organism>
<comment type="similarity">
    <text evidence="2">Belongs to the zinc-containing alcohol dehydrogenase family.</text>
</comment>
<evidence type="ECO:0000256" key="5">
    <source>
        <dbReference type="ARBA" id="ARBA00023002"/>
    </source>
</evidence>
<feature type="domain" description="Enoyl reductase (ER)" evidence="6">
    <location>
        <begin position="22"/>
        <end position="389"/>
    </location>
</feature>
<dbReference type="InterPro" id="IPR036291">
    <property type="entry name" value="NAD(P)-bd_dom_sf"/>
</dbReference>
<proteinExistence type="inferred from homology"/>
<dbReference type="SMART" id="SM00829">
    <property type="entry name" value="PKS_ER"/>
    <property type="match status" value="1"/>
</dbReference>
<keyword evidence="3" id="KW-0479">Metal-binding</keyword>
<keyword evidence="4" id="KW-0862">Zinc</keyword>
<dbReference type="InterPro" id="IPR011032">
    <property type="entry name" value="GroES-like_sf"/>
</dbReference>
<dbReference type="InterPro" id="IPR013154">
    <property type="entry name" value="ADH-like_N"/>
</dbReference>
<evidence type="ECO:0000313" key="8">
    <source>
        <dbReference type="Proteomes" id="UP001583186"/>
    </source>
</evidence>
<dbReference type="EMBL" id="JAWCUI010000008">
    <property type="protein sequence ID" value="KAL1901123.1"/>
    <property type="molecule type" value="Genomic_DNA"/>
</dbReference>
<dbReference type="Pfam" id="PF08240">
    <property type="entry name" value="ADH_N"/>
    <property type="match status" value="1"/>
</dbReference>
<reference evidence="7 8" key="1">
    <citation type="journal article" date="2024" name="IMA Fungus">
        <title>IMA Genome - F19 : A genome assembly and annotation guide to empower mycologists, including annotated draft genome sequences of Ceratocystis pirilliformis, Diaporthe australafricana, Fusarium ophioides, Paecilomyces lecythidis, and Sporothrix stenoceras.</title>
        <authorList>
            <person name="Aylward J."/>
            <person name="Wilson A.M."/>
            <person name="Visagie C.M."/>
            <person name="Spraker J."/>
            <person name="Barnes I."/>
            <person name="Buitendag C."/>
            <person name="Ceriani C."/>
            <person name="Del Mar Angel L."/>
            <person name="du Plessis D."/>
            <person name="Fuchs T."/>
            <person name="Gasser K."/>
            <person name="Kramer D."/>
            <person name="Li W."/>
            <person name="Munsamy K."/>
            <person name="Piso A."/>
            <person name="Price J.L."/>
            <person name="Sonnekus B."/>
            <person name="Thomas C."/>
            <person name="van der Nest A."/>
            <person name="van Dijk A."/>
            <person name="van Heerden A."/>
            <person name="van Vuuren N."/>
            <person name="Yilmaz N."/>
            <person name="Duong T.A."/>
            <person name="van der Merwe N.A."/>
            <person name="Wingfield M.J."/>
            <person name="Wingfield B.D."/>
        </authorList>
    </citation>
    <scope>NUCLEOTIDE SEQUENCE [LARGE SCALE GENOMIC DNA]</scope>
    <source>
        <strain evidence="7 8">CMW 5346</strain>
    </source>
</reference>
<evidence type="ECO:0000256" key="4">
    <source>
        <dbReference type="ARBA" id="ARBA00022833"/>
    </source>
</evidence>
<sequence>MSSKTSAPLAALPTRMKAQFLDSFNSPYVYRSVELPTISQPHDVLIKVDAASYCHTDAVLAAGKMGPGNPPSFPHIGCHEFAGTIVALSPEYGTTSSPTLHIGDRIGIPGRSFHPCTTCFECRTGPTPEDPDADPAGYSVYCPHAINNGLSGPGGFREYAVVDGRQVAPIPSGMRAVDAAVHMCAGTTIYSALKRCRLQPGQRVGIMGCGGGLGHLGLQFAVSMGLCVLGVDNQDGPLQLARDTVANSRGENKDAARIIDAREVSSDDIAQQLGKEDDKVDRGDMGLDAVIMLPESQAAFTYAIGLLRNHGRCVLVSFPEEDLRISAQDVVFRDISLIGSLVGGNRLLRETLSFAAEHDIRASVRTFPLSQLNDLVDEYHKGAGGKLVVDMSLGET</sequence>
<dbReference type="SUPFAM" id="SSF50129">
    <property type="entry name" value="GroES-like"/>
    <property type="match status" value="1"/>
</dbReference>
<gene>
    <name evidence="7" type="ORF">Sste5346_002190</name>
</gene>
<keyword evidence="8" id="KW-1185">Reference proteome</keyword>
<dbReference type="PANTHER" id="PTHR42940">
    <property type="entry name" value="ALCOHOL DEHYDROGENASE 1-RELATED"/>
    <property type="match status" value="1"/>
</dbReference>
<dbReference type="Pfam" id="PF00107">
    <property type="entry name" value="ADH_zinc_N"/>
    <property type="match status" value="1"/>
</dbReference>
<accession>A0ABR3ZMQ1</accession>
<dbReference type="PANTHER" id="PTHR42940:SF8">
    <property type="entry name" value="VACUOLAR PROTEIN SORTING-ASSOCIATED PROTEIN 11"/>
    <property type="match status" value="1"/>
</dbReference>
<evidence type="ECO:0000256" key="3">
    <source>
        <dbReference type="ARBA" id="ARBA00022723"/>
    </source>
</evidence>
<dbReference type="Gene3D" id="3.90.180.10">
    <property type="entry name" value="Medium-chain alcohol dehydrogenases, catalytic domain"/>
    <property type="match status" value="1"/>
</dbReference>
<name>A0ABR3ZMQ1_9PEZI</name>
<dbReference type="InterPro" id="IPR013149">
    <property type="entry name" value="ADH-like_C"/>
</dbReference>
<dbReference type="Gene3D" id="3.40.50.720">
    <property type="entry name" value="NAD(P)-binding Rossmann-like Domain"/>
    <property type="match status" value="1"/>
</dbReference>
<dbReference type="InterPro" id="IPR020843">
    <property type="entry name" value="ER"/>
</dbReference>
<comment type="caution">
    <text evidence="7">The sequence shown here is derived from an EMBL/GenBank/DDBJ whole genome shotgun (WGS) entry which is preliminary data.</text>
</comment>